<evidence type="ECO:0000256" key="1">
    <source>
        <dbReference type="ARBA" id="ARBA00022670"/>
    </source>
</evidence>
<feature type="region of interest" description="Disordered" evidence="4">
    <location>
        <begin position="223"/>
        <end position="247"/>
    </location>
</feature>
<dbReference type="PANTHER" id="PTHR22939:SF129">
    <property type="entry name" value="SERINE PROTEASE HTRA2, MITOCHONDRIAL"/>
    <property type="match status" value="1"/>
</dbReference>
<evidence type="ECO:0000256" key="2">
    <source>
        <dbReference type="ARBA" id="ARBA00022801"/>
    </source>
</evidence>
<dbReference type="PRINTS" id="PR00839">
    <property type="entry name" value="V8PROTEASE"/>
</dbReference>
<gene>
    <name evidence="5" type="ORF">M0R88_10545</name>
</gene>
<dbReference type="EMBL" id="CP096658">
    <property type="protein sequence ID" value="UPV98966.1"/>
    <property type="molecule type" value="Genomic_DNA"/>
</dbReference>
<dbReference type="Pfam" id="PF13365">
    <property type="entry name" value="Trypsin_2"/>
    <property type="match status" value="1"/>
</dbReference>
<evidence type="ECO:0000256" key="3">
    <source>
        <dbReference type="ARBA" id="ARBA00022825"/>
    </source>
</evidence>
<dbReference type="PROSITE" id="PS51318">
    <property type="entry name" value="TAT"/>
    <property type="match status" value="1"/>
</dbReference>
<proteinExistence type="predicted"/>
<keyword evidence="3" id="KW-0720">Serine protease</keyword>
<dbReference type="InterPro" id="IPR009003">
    <property type="entry name" value="Peptidase_S1_PA"/>
</dbReference>
<evidence type="ECO:0000313" key="5">
    <source>
        <dbReference type="EMBL" id="UPV98966.1"/>
    </source>
</evidence>
<name>A0A8U0ID38_9EURY</name>
<keyword evidence="6" id="KW-1185">Reference proteome</keyword>
<feature type="region of interest" description="Disordered" evidence="4">
    <location>
        <begin position="33"/>
        <end position="69"/>
    </location>
</feature>
<dbReference type="SUPFAM" id="SSF50494">
    <property type="entry name" value="Trypsin-like serine proteases"/>
    <property type="match status" value="1"/>
</dbReference>
<dbReference type="GO" id="GO:0008236">
    <property type="term" value="F:serine-type peptidase activity"/>
    <property type="evidence" value="ECO:0007669"/>
    <property type="project" value="UniProtKB-KW"/>
</dbReference>
<protein>
    <submittedName>
        <fullName evidence="5">Serine protease</fullName>
    </submittedName>
</protein>
<dbReference type="InterPro" id="IPR008256">
    <property type="entry name" value="Peptidase_S1B"/>
</dbReference>
<dbReference type="PANTHER" id="PTHR22939">
    <property type="entry name" value="SERINE PROTEASE FAMILY S1C HTRA-RELATED"/>
    <property type="match status" value="1"/>
</dbReference>
<evidence type="ECO:0000256" key="4">
    <source>
        <dbReference type="SAM" id="MobiDB-lite"/>
    </source>
</evidence>
<dbReference type="AlphaFoldDB" id="A0A8U0ID38"/>
<keyword evidence="2" id="KW-0378">Hydrolase</keyword>
<dbReference type="GO" id="GO:0006508">
    <property type="term" value="P:proteolysis"/>
    <property type="evidence" value="ECO:0007669"/>
    <property type="project" value="UniProtKB-KW"/>
</dbReference>
<dbReference type="RefSeq" id="WP_248653470.1">
    <property type="nucleotide sequence ID" value="NZ_CP096658.1"/>
</dbReference>
<accession>A0A8U0ID38</accession>
<sequence>MKQRTTRRRLLTATAVGAVTSLAGCTELQASLVETTEPTDESSRPTAGTEQADATKSRADNQQVQQVGKSIRPAVVSVNTQTSSTAGGSGTGWFVAENLVVTNSHVIDGASSITCWTLDGDSFEPEVLNATDHRSPPYHDVALLQTDFSAPTTLSLGDESSLSEGQTVVQVGHPFAIGNWVIASGEYVRDQKFGDAILTTTPNMSGNSGSPLVTLDKTVVGLTTGGVPKHQSSRGPNEAPEPVEPEVYHSYQDATYATHDPASLVEQYLNDWTSG</sequence>
<organism evidence="5 6">
    <name type="scientific">Halorussus gelatinilyticus</name>
    <dbReference type="NCBI Taxonomy" id="2937524"/>
    <lineage>
        <taxon>Archaea</taxon>
        <taxon>Methanobacteriati</taxon>
        <taxon>Methanobacteriota</taxon>
        <taxon>Stenosarchaea group</taxon>
        <taxon>Halobacteria</taxon>
        <taxon>Halobacteriales</taxon>
        <taxon>Haladaptataceae</taxon>
        <taxon>Halorussus</taxon>
    </lineage>
</organism>
<keyword evidence="1 5" id="KW-0645">Protease</keyword>
<dbReference type="KEGG" id="haxz:M0R88_10545"/>
<dbReference type="GeneID" id="72190298"/>
<dbReference type="Gene3D" id="2.40.10.120">
    <property type="match status" value="1"/>
</dbReference>
<dbReference type="Proteomes" id="UP000830434">
    <property type="component" value="Chromosome"/>
</dbReference>
<reference evidence="5" key="1">
    <citation type="submission" date="2022-04" db="EMBL/GenBank/DDBJ databases">
        <title>Diverse halophilic archaea isolated from saline environments.</title>
        <authorList>
            <person name="Cui H.-L."/>
        </authorList>
    </citation>
    <scope>NUCLEOTIDE SEQUENCE</scope>
    <source>
        <strain evidence="5">XZYJT40</strain>
    </source>
</reference>
<evidence type="ECO:0000313" key="6">
    <source>
        <dbReference type="Proteomes" id="UP000830434"/>
    </source>
</evidence>
<dbReference type="InterPro" id="IPR006311">
    <property type="entry name" value="TAT_signal"/>
</dbReference>
<dbReference type="PROSITE" id="PS51257">
    <property type="entry name" value="PROKAR_LIPOPROTEIN"/>
    <property type="match status" value="1"/>
</dbReference>